<dbReference type="RefSeq" id="WP_330146208.1">
    <property type="nucleotide sequence ID" value="NZ_JAZDQU010000002.1"/>
</dbReference>
<dbReference type="Proteomes" id="UP001337681">
    <property type="component" value="Unassembled WGS sequence"/>
</dbReference>
<evidence type="ECO:0008006" key="3">
    <source>
        <dbReference type="Google" id="ProtNLM"/>
    </source>
</evidence>
<reference evidence="1 2" key="1">
    <citation type="submission" date="2024-01" db="EMBL/GenBank/DDBJ databases">
        <title>Pedobacter sp. nov., isolated from oil-contaminated soil.</title>
        <authorList>
            <person name="Le N.T.T."/>
        </authorList>
    </citation>
    <scope>NUCLEOTIDE SEQUENCE [LARGE SCALE GENOMIC DNA]</scope>
    <source>
        <strain evidence="1 2">VNH31</strain>
    </source>
</reference>
<accession>A0ABU7H1Z3</accession>
<dbReference type="EMBL" id="JAZDQU010000002">
    <property type="protein sequence ID" value="MEE1885309.1"/>
    <property type="molecule type" value="Genomic_DNA"/>
</dbReference>
<gene>
    <name evidence="1" type="ORF">VRU49_07740</name>
</gene>
<protein>
    <recommendedName>
        <fullName evidence="3">VWFA domain-containing protein</fullName>
    </recommendedName>
</protein>
<evidence type="ECO:0000313" key="1">
    <source>
        <dbReference type="EMBL" id="MEE1885309.1"/>
    </source>
</evidence>
<proteinExistence type="predicted"/>
<organism evidence="1 2">
    <name type="scientific">Pedobacter flavus</name>
    <dbReference type="NCBI Taxonomy" id="3113906"/>
    <lineage>
        <taxon>Bacteria</taxon>
        <taxon>Pseudomonadati</taxon>
        <taxon>Bacteroidota</taxon>
        <taxon>Sphingobacteriia</taxon>
        <taxon>Sphingobacteriales</taxon>
        <taxon>Sphingobacteriaceae</taxon>
        <taxon>Pedobacter</taxon>
    </lineage>
</organism>
<evidence type="ECO:0000313" key="2">
    <source>
        <dbReference type="Proteomes" id="UP001337681"/>
    </source>
</evidence>
<name>A0ABU7H1Z3_9SPHI</name>
<sequence>MKKILILCSAIVLLNSCSTEPKIKHLTYQNIVILSDLSSRIDNKPSKDINEILKIIDFFKNECVKPGEKIGDRSSIIFSSFSDKVIATIDIDKIKKLEDKQQFINSSGKFQSNGLNYQINDFVLKVNNSYANIRNKGLDLISVLIEKIENEPIVKKDSSLTNGIDTTYINFDNHIYIFTDGYLEYFNKNSNNQFYFGISEIDKVRQYSKINNVDIQTALNTNQSLSLTPIKNKKNQFINLHILETHERDKNDLLQTYKYPIGQRDNEILEAVWRKWAKESGFKSFEWKKY</sequence>
<comment type="caution">
    <text evidence="1">The sequence shown here is derived from an EMBL/GenBank/DDBJ whole genome shotgun (WGS) entry which is preliminary data.</text>
</comment>
<keyword evidence="2" id="KW-1185">Reference proteome</keyword>